<keyword evidence="3" id="KW-1185">Reference proteome</keyword>
<organism evidence="2 3">
    <name type="scientific">Paenibacillus forsythiae</name>
    <dbReference type="NCBI Taxonomy" id="365616"/>
    <lineage>
        <taxon>Bacteria</taxon>
        <taxon>Bacillati</taxon>
        <taxon>Bacillota</taxon>
        <taxon>Bacilli</taxon>
        <taxon>Bacillales</taxon>
        <taxon>Paenibacillaceae</taxon>
        <taxon>Paenibacillus</taxon>
    </lineage>
</organism>
<dbReference type="Proteomes" id="UP001248709">
    <property type="component" value="Unassembled WGS sequence"/>
</dbReference>
<gene>
    <name evidence="2" type="ORF">J2Z22_000722</name>
</gene>
<evidence type="ECO:0000259" key="1">
    <source>
        <dbReference type="Pfam" id="PF14690"/>
    </source>
</evidence>
<protein>
    <submittedName>
        <fullName evidence="2">Transposase</fullName>
    </submittedName>
</protein>
<reference evidence="2 3" key="1">
    <citation type="submission" date="2023-07" db="EMBL/GenBank/DDBJ databases">
        <title>Genomic Encyclopedia of Type Strains, Phase IV (KMG-IV): sequencing the most valuable type-strain genomes for metagenomic binning, comparative biology and taxonomic classification.</title>
        <authorList>
            <person name="Goeker M."/>
        </authorList>
    </citation>
    <scope>NUCLEOTIDE SEQUENCE [LARGE SCALE GENOMIC DNA]</scope>
    <source>
        <strain evidence="2 3">T98</strain>
    </source>
</reference>
<dbReference type="InterPro" id="IPR029261">
    <property type="entry name" value="Transposase_Znf"/>
</dbReference>
<proteinExistence type="predicted"/>
<comment type="caution">
    <text evidence="2">The sequence shown here is derived from an EMBL/GenBank/DDBJ whole genome shotgun (WGS) entry which is preliminary data.</text>
</comment>
<evidence type="ECO:0000313" key="2">
    <source>
        <dbReference type="EMBL" id="MDT3425209.1"/>
    </source>
</evidence>
<accession>A0ABU3H311</accession>
<name>A0ABU3H311_9BACL</name>
<dbReference type="Pfam" id="PF14690">
    <property type="entry name" value="Zn_ribbon_ISL3"/>
    <property type="match status" value="1"/>
</dbReference>
<feature type="domain" description="Transposase IS204/IS1001/IS1096/IS1165 zinc-finger" evidence="1">
    <location>
        <begin position="5"/>
        <end position="51"/>
    </location>
</feature>
<dbReference type="EMBL" id="JAUSUY010000002">
    <property type="protein sequence ID" value="MDT3425209.1"/>
    <property type="molecule type" value="Genomic_DNA"/>
</dbReference>
<sequence>MTDKQPCPVCHSEQYVKRDGRNKLRKIRHLAVFGRKSYLHVPSLRLACSRCSVGFVWSYEFVGPNSLYGIALIYVIKLH</sequence>
<evidence type="ECO:0000313" key="3">
    <source>
        <dbReference type="Proteomes" id="UP001248709"/>
    </source>
</evidence>